<evidence type="ECO:0000256" key="4">
    <source>
        <dbReference type="RuleBase" id="RU361161"/>
    </source>
</evidence>
<dbReference type="InterPro" id="IPR036881">
    <property type="entry name" value="Glyco_hydro_3_C_sf"/>
</dbReference>
<evidence type="ECO:0000256" key="3">
    <source>
        <dbReference type="ARBA" id="ARBA00023277"/>
    </source>
</evidence>
<dbReference type="RefSeq" id="WP_284299806.1">
    <property type="nucleotide sequence ID" value="NZ_BSVA01000001.1"/>
</dbReference>
<dbReference type="Gene3D" id="3.40.50.1700">
    <property type="entry name" value="Glycoside hydrolase family 3 C-terminal domain"/>
    <property type="match status" value="1"/>
</dbReference>
<feature type="compositionally biased region" description="Low complexity" evidence="5">
    <location>
        <begin position="942"/>
        <end position="955"/>
    </location>
</feature>
<feature type="compositionally biased region" description="Basic and acidic residues" evidence="5">
    <location>
        <begin position="811"/>
        <end position="823"/>
    </location>
</feature>
<keyword evidence="2 4" id="KW-0378">Hydrolase</keyword>
<proteinExistence type="inferred from homology"/>
<keyword evidence="4" id="KW-0326">Glycosidase</keyword>
<feature type="region of interest" description="Disordered" evidence="5">
    <location>
        <begin position="936"/>
        <end position="970"/>
    </location>
</feature>
<dbReference type="PANTHER" id="PTHR42715:SF10">
    <property type="entry name" value="BETA-GLUCOSIDASE"/>
    <property type="match status" value="1"/>
</dbReference>
<dbReference type="InterPro" id="IPR026891">
    <property type="entry name" value="Fn3-like"/>
</dbReference>
<dbReference type="InterPro" id="IPR036962">
    <property type="entry name" value="Glyco_hydro_3_N_sf"/>
</dbReference>
<comment type="caution">
    <text evidence="7">The sequence shown here is derived from an EMBL/GenBank/DDBJ whole genome shotgun (WGS) entry which is preliminary data.</text>
</comment>
<keyword evidence="8" id="KW-1185">Reference proteome</keyword>
<dbReference type="Pfam" id="PF00933">
    <property type="entry name" value="Glyco_hydro_3"/>
    <property type="match status" value="1"/>
</dbReference>
<comment type="similarity">
    <text evidence="1 4">Belongs to the glycosyl hydrolase 3 family.</text>
</comment>
<feature type="compositionally biased region" description="Basic residues" evidence="5">
    <location>
        <begin position="824"/>
        <end position="837"/>
    </location>
</feature>
<dbReference type="SUPFAM" id="SSF52279">
    <property type="entry name" value="Beta-D-glucan exohydrolase, C-terminal domain"/>
    <property type="match status" value="1"/>
</dbReference>
<evidence type="ECO:0000256" key="2">
    <source>
        <dbReference type="ARBA" id="ARBA00022801"/>
    </source>
</evidence>
<dbReference type="PRINTS" id="PR00133">
    <property type="entry name" value="GLHYDRLASE3"/>
</dbReference>
<evidence type="ECO:0000259" key="6">
    <source>
        <dbReference type="SMART" id="SM01217"/>
    </source>
</evidence>
<evidence type="ECO:0000313" key="8">
    <source>
        <dbReference type="Proteomes" id="UP001157069"/>
    </source>
</evidence>
<dbReference type="InterPro" id="IPR001764">
    <property type="entry name" value="Glyco_hydro_3_N"/>
</dbReference>
<organism evidence="7 8">
    <name type="scientific">Homoserinibacter gongjuensis</name>
    <dbReference type="NCBI Taxonomy" id="1162968"/>
    <lineage>
        <taxon>Bacteria</taxon>
        <taxon>Bacillati</taxon>
        <taxon>Actinomycetota</taxon>
        <taxon>Actinomycetes</taxon>
        <taxon>Micrococcales</taxon>
        <taxon>Microbacteriaceae</taxon>
        <taxon>Homoserinibacter</taxon>
    </lineage>
</organism>
<evidence type="ECO:0000256" key="1">
    <source>
        <dbReference type="ARBA" id="ARBA00005336"/>
    </source>
</evidence>
<gene>
    <name evidence="7" type="ORF">GCM10025869_19910</name>
</gene>
<dbReference type="Pfam" id="PF14310">
    <property type="entry name" value="Fn3-like"/>
    <property type="match status" value="1"/>
</dbReference>
<dbReference type="PROSITE" id="PS00775">
    <property type="entry name" value="GLYCOSYL_HYDROL_F3"/>
    <property type="match status" value="1"/>
</dbReference>
<feature type="compositionally biased region" description="Basic and acidic residues" evidence="5">
    <location>
        <begin position="890"/>
        <end position="917"/>
    </location>
</feature>
<dbReference type="PANTHER" id="PTHR42715">
    <property type="entry name" value="BETA-GLUCOSIDASE"/>
    <property type="match status" value="1"/>
</dbReference>
<dbReference type="Pfam" id="PF01915">
    <property type="entry name" value="Glyco_hydro_3_C"/>
    <property type="match status" value="1"/>
</dbReference>
<feature type="compositionally biased region" description="Basic and acidic residues" evidence="5">
    <location>
        <begin position="956"/>
        <end position="967"/>
    </location>
</feature>
<name>A0ABQ6JUS5_9MICO</name>
<reference evidence="8" key="1">
    <citation type="journal article" date="2019" name="Int. J. Syst. Evol. Microbiol.">
        <title>The Global Catalogue of Microorganisms (GCM) 10K type strain sequencing project: providing services to taxonomists for standard genome sequencing and annotation.</title>
        <authorList>
            <consortium name="The Broad Institute Genomics Platform"/>
            <consortium name="The Broad Institute Genome Sequencing Center for Infectious Disease"/>
            <person name="Wu L."/>
            <person name="Ma J."/>
        </authorList>
    </citation>
    <scope>NUCLEOTIDE SEQUENCE [LARGE SCALE GENOMIC DNA]</scope>
    <source>
        <strain evidence="8">NBRC 108755</strain>
    </source>
</reference>
<feature type="domain" description="Fibronectin type III-like" evidence="6">
    <location>
        <begin position="584"/>
        <end position="654"/>
    </location>
</feature>
<dbReference type="InterPro" id="IPR019800">
    <property type="entry name" value="Glyco_hydro_3_AS"/>
</dbReference>
<keyword evidence="3" id="KW-0119">Carbohydrate metabolism</keyword>
<sequence length="1002" mass="109200">MTASAPAHAPLQGQLAELTLEEKVRMLEGVSSWRTFGVERLGIPALFLTDGPHGVRKSRDADGAFGVADNVPSTAFPTSATLANSWDPENARRAGAAIGRECVDLGVDVLLAPGINLQRSPLCGRNFEYYSEDPLLSAAFGTAFVRGVQAQGVAASVKHFAANSNEDYRFVGDSLVDERALRELYLRQFERVVREAKPATVMCAYNAVNGTFSSDNRELLTDILRTEWGFDGLVMTDWGATHDRVASLHAGCELDMPGDATHNREAILAAVREGRLPMETLDEAVRRVLALVDWCRTAEKPTEPHDPAAHAALAVELAIEGAVLLANDGALPLSADATELVVVGELFERMRFQGAGSSLITPSALVTPRDAFEARGIRYRYARGYRALAEESDADLARQAIAAVDAGDTVLVFGGLTDLEESEGFDRTTMALPASQVELIEQLLATGARVVLALFAGSPVELPFADRLAAVLHLGLPGMQGGEAAAALLFGEASPTGKLAQSWPRTAAEQSALDYNTGYRARYAESIYVGYRYHDAAGTPLRYAFGHGLTYTRFAYRDLRVTVRDGRVEARVTVENTGGRDGADVVQLYVRTNRGEVFKAEKELRAFAKVRVPAGGSTDAVLAFDLADLAYWDVDAHDWVLENGTYELQVAASASDIRLRAPLEVTTGRESRSPYPAEVDAAYATPPREVPAAFGALLGRELPRAAPRKAGRHRLTMETRLVDARRTLVGAIMYRAVLARVEKDYRAALRMPDGPERDARVKNTHFLVRMMPFQSLRSLAMSSSGALPGHAAAGIAQLAAGHPSGRCGPCGEHDGGRRREGHLAHRAGARHRMRYRRGPSDRFRPRLRPPRGGSRDGPHPDRRRHDRDERAARHRVRRAPRTVHGVRGRARGDGHERRGRPGADELPHGPPRHPVDRTLDHGCRLRHPEEALARAHGVPHPGADARGARAGLARGDGARRVRADDRRRQGRRGLLRTRLHLLSPPHRLPELRGDRAARRASG</sequence>
<dbReference type="InterPro" id="IPR050288">
    <property type="entry name" value="Cellulose_deg_GH3"/>
</dbReference>
<dbReference type="InterPro" id="IPR002772">
    <property type="entry name" value="Glyco_hydro_3_C"/>
</dbReference>
<accession>A0ABQ6JUS5</accession>
<evidence type="ECO:0000256" key="5">
    <source>
        <dbReference type="SAM" id="MobiDB-lite"/>
    </source>
</evidence>
<dbReference type="EMBL" id="BSVA01000001">
    <property type="protein sequence ID" value="GMA91462.1"/>
    <property type="molecule type" value="Genomic_DNA"/>
</dbReference>
<protein>
    <recommendedName>
        <fullName evidence="6">Fibronectin type III-like domain-containing protein</fullName>
    </recommendedName>
</protein>
<dbReference type="SMART" id="SM01217">
    <property type="entry name" value="Fn3_like"/>
    <property type="match status" value="1"/>
</dbReference>
<feature type="compositionally biased region" description="Basic residues" evidence="5">
    <location>
        <begin position="872"/>
        <end position="889"/>
    </location>
</feature>
<dbReference type="InterPro" id="IPR013783">
    <property type="entry name" value="Ig-like_fold"/>
</dbReference>
<dbReference type="SUPFAM" id="SSF51445">
    <property type="entry name" value="(Trans)glycosidases"/>
    <property type="match status" value="1"/>
</dbReference>
<dbReference type="Gene3D" id="2.60.40.10">
    <property type="entry name" value="Immunoglobulins"/>
    <property type="match status" value="1"/>
</dbReference>
<dbReference type="Gene3D" id="3.20.20.300">
    <property type="entry name" value="Glycoside hydrolase, family 3, N-terminal domain"/>
    <property type="match status" value="1"/>
</dbReference>
<dbReference type="Proteomes" id="UP001157069">
    <property type="component" value="Unassembled WGS sequence"/>
</dbReference>
<dbReference type="InterPro" id="IPR017853">
    <property type="entry name" value="GH"/>
</dbReference>
<feature type="region of interest" description="Disordered" evidence="5">
    <location>
        <begin position="809"/>
        <end position="917"/>
    </location>
</feature>
<evidence type="ECO:0000313" key="7">
    <source>
        <dbReference type="EMBL" id="GMA91462.1"/>
    </source>
</evidence>